<dbReference type="HOGENOM" id="CLU_2620153_0_0_11"/>
<evidence type="ECO:0000313" key="2">
    <source>
        <dbReference type="Proteomes" id="UP000002026"/>
    </source>
</evidence>
<name>C7N348_SLAHD</name>
<dbReference type="EMBL" id="CP001684">
    <property type="protein sequence ID" value="ACV21569.1"/>
    <property type="molecule type" value="Genomic_DNA"/>
</dbReference>
<organism evidence="1 2">
    <name type="scientific">Slackia heliotrinireducens (strain ATCC 29202 / DSM 20476 / NCTC 11029 / RHS 1)</name>
    <name type="common">Peptococcus heliotrinreducens</name>
    <dbReference type="NCBI Taxonomy" id="471855"/>
    <lineage>
        <taxon>Bacteria</taxon>
        <taxon>Bacillati</taxon>
        <taxon>Actinomycetota</taxon>
        <taxon>Coriobacteriia</taxon>
        <taxon>Eggerthellales</taxon>
        <taxon>Eggerthellaceae</taxon>
        <taxon>Slackia</taxon>
    </lineage>
</organism>
<dbReference type="Proteomes" id="UP000002026">
    <property type="component" value="Chromosome"/>
</dbReference>
<dbReference type="AlphaFoldDB" id="C7N348"/>
<evidence type="ECO:0000313" key="1">
    <source>
        <dbReference type="EMBL" id="ACV21569.1"/>
    </source>
</evidence>
<gene>
    <name evidence="1" type="ordered locus">Shel_05090</name>
</gene>
<keyword evidence="2" id="KW-1185">Reference proteome</keyword>
<sequence length="78" mass="9310">MQADEPVQTGLQIARFHTCELLTRLWIQEQRWLTSPICSRRIYKKLEPVFPDGEKTTSEDYFRHIAQFTKKINLLVMN</sequence>
<reference evidence="1 2" key="1">
    <citation type="journal article" date="2009" name="Stand. Genomic Sci.">
        <title>Complete genome sequence of Slackia heliotrinireducens type strain (RHS 1).</title>
        <authorList>
            <person name="Pukall R."/>
            <person name="Lapidus A."/>
            <person name="Nolan M."/>
            <person name="Copeland A."/>
            <person name="Glavina Del Rio T."/>
            <person name="Lucas S."/>
            <person name="Chen F."/>
            <person name="Tice H."/>
            <person name="Cheng J.F."/>
            <person name="Chertkov O."/>
            <person name="Bruce D."/>
            <person name="Goodwin L."/>
            <person name="Kuske C."/>
            <person name="Brettin T."/>
            <person name="Detter J.C."/>
            <person name="Han C."/>
            <person name="Pitluck S."/>
            <person name="Pati A."/>
            <person name="Mavrommatis K."/>
            <person name="Ivanova N."/>
            <person name="Ovchinnikova G."/>
            <person name="Chen A."/>
            <person name="Palaniappan K."/>
            <person name="Schneider S."/>
            <person name="Rohde M."/>
            <person name="Chain P."/>
            <person name="D'haeseleer P."/>
            <person name="Goker M."/>
            <person name="Bristow J."/>
            <person name="Eisen J.A."/>
            <person name="Markowitz V."/>
            <person name="Kyrpides N.C."/>
            <person name="Klenk H.P."/>
            <person name="Hugenholtz P."/>
        </authorList>
    </citation>
    <scope>NUCLEOTIDE SEQUENCE [LARGE SCALE GENOMIC DNA]</scope>
    <source>
        <strain evidence="2">ATCC 29202 / DSM 20476 / NCTC 11029 / RHS 1</strain>
    </source>
</reference>
<dbReference type="STRING" id="471855.Shel_05090"/>
<protein>
    <submittedName>
        <fullName evidence="1">Uncharacterized protein</fullName>
    </submittedName>
</protein>
<proteinExistence type="predicted"/>
<dbReference type="KEGG" id="shi:Shel_05090"/>
<accession>C7N348</accession>